<evidence type="ECO:0000313" key="1">
    <source>
        <dbReference type="EMBL" id="PJF48749.1"/>
    </source>
</evidence>
<evidence type="ECO:0000313" key="2">
    <source>
        <dbReference type="Proteomes" id="UP000230790"/>
    </source>
</evidence>
<dbReference type="Gene3D" id="1.10.3210.10">
    <property type="entry name" value="Hypothetical protein af1432"/>
    <property type="match status" value="1"/>
</dbReference>
<organism evidence="1 2">
    <name type="scientific">Candidatus Thermofonsia Clade 3 bacterium</name>
    <dbReference type="NCBI Taxonomy" id="2364212"/>
    <lineage>
        <taxon>Bacteria</taxon>
        <taxon>Bacillati</taxon>
        <taxon>Chloroflexota</taxon>
        <taxon>Candidatus Thermofontia</taxon>
        <taxon>Candidatus Thermofonsia Clade 3</taxon>
    </lineage>
</organism>
<dbReference type="PANTHER" id="PTHR40517:SF1">
    <property type="entry name" value="METAL-DEPENDENT PHOSPHOHYDROLASE, HD SUPERFAMILY-RELATED"/>
    <property type="match status" value="1"/>
</dbReference>
<dbReference type="InterPro" id="IPR039967">
    <property type="entry name" value="MJ1020-like"/>
</dbReference>
<gene>
    <name evidence="1" type="ORF">CUN48_02035</name>
</gene>
<dbReference type="EMBL" id="PGTN01000007">
    <property type="protein sequence ID" value="PJF48749.1"/>
    <property type="molecule type" value="Genomic_DNA"/>
</dbReference>
<dbReference type="PANTHER" id="PTHR40517">
    <property type="entry name" value="METAL-DEPENDENT PHOSPHOHYDROLASE, HD SUPERFAMILY-RELATED"/>
    <property type="match status" value="1"/>
</dbReference>
<dbReference type="Proteomes" id="UP000230790">
    <property type="component" value="Unassembled WGS sequence"/>
</dbReference>
<sequence>MSRIILPHPPSRDGAKLNTPLPDDYGELAMRADIVIRALAAPYPRTARMYEKLIANPRVDAHWNLSNYTTVGKLNYNDHGPIHARVTASYALQIMQLLIEADVPMDVVKSGAGDVDDACLVALAGVMLHDIGNATHRLGHELMSVILAQPILADALAELYDDAEQQALISDFILSAVQCHDMNPPPLFMEGGVVAVADGCDMTKGRARMPFDLGKLDIHAVSALAIEEVNIRPSNYSQMPVEIEVRMSNSAGIFQVEETLVKKINATPLRHYVMVHVTSIHPEQQFEKRILSNAMLENGRLKPV</sequence>
<keyword evidence="1" id="KW-0378">Hydrolase</keyword>
<protein>
    <submittedName>
        <fullName evidence="1">Phosphohydrolase</fullName>
    </submittedName>
</protein>
<comment type="caution">
    <text evidence="1">The sequence shown here is derived from an EMBL/GenBank/DDBJ whole genome shotgun (WGS) entry which is preliminary data.</text>
</comment>
<dbReference type="SUPFAM" id="SSF109604">
    <property type="entry name" value="HD-domain/PDEase-like"/>
    <property type="match status" value="1"/>
</dbReference>
<reference evidence="1 2" key="1">
    <citation type="submission" date="2017-11" db="EMBL/GenBank/DDBJ databases">
        <title>Evolution of Phototrophy in the Chloroflexi Phylum Driven by Horizontal Gene Transfer.</title>
        <authorList>
            <person name="Ward L.M."/>
            <person name="Hemp J."/>
            <person name="Shih P.M."/>
            <person name="Mcglynn S.E."/>
            <person name="Fischer W."/>
        </authorList>
    </citation>
    <scope>NUCLEOTIDE SEQUENCE [LARGE SCALE GENOMIC DNA]</scope>
    <source>
        <strain evidence="1">JP3_7</strain>
    </source>
</reference>
<dbReference type="AlphaFoldDB" id="A0A2M8QG31"/>
<proteinExistence type="predicted"/>
<name>A0A2M8QG31_9CHLR</name>
<accession>A0A2M8QG31</accession>
<dbReference type="GO" id="GO:0016787">
    <property type="term" value="F:hydrolase activity"/>
    <property type="evidence" value="ECO:0007669"/>
    <property type="project" value="UniProtKB-KW"/>
</dbReference>